<protein>
    <recommendedName>
        <fullName evidence="4">Phosphate-binding protein</fullName>
    </recommendedName>
</protein>
<evidence type="ECO:0000256" key="1">
    <source>
        <dbReference type="ARBA" id="ARBA00008725"/>
    </source>
</evidence>
<proteinExistence type="inferred from homology"/>
<dbReference type="InterPro" id="IPR050962">
    <property type="entry name" value="Phosphate-bind_PstS"/>
</dbReference>
<evidence type="ECO:0000256" key="6">
    <source>
        <dbReference type="SAM" id="SignalP"/>
    </source>
</evidence>
<evidence type="ECO:0000256" key="5">
    <source>
        <dbReference type="PIRSR" id="PIRSR002756-1"/>
    </source>
</evidence>
<dbReference type="RefSeq" id="WP_168072886.1">
    <property type="nucleotide sequence ID" value="NZ_BAAAQJ010000008.1"/>
</dbReference>
<name>A0A8J3LFF5_9ACTN</name>
<dbReference type="InterPro" id="IPR024370">
    <property type="entry name" value="PBP_domain"/>
</dbReference>
<dbReference type="NCBIfam" id="TIGR00975">
    <property type="entry name" value="3a0107s03"/>
    <property type="match status" value="1"/>
</dbReference>
<gene>
    <name evidence="8" type="ORF">Pfl04_07870</name>
</gene>
<dbReference type="GO" id="GO:0035435">
    <property type="term" value="P:phosphate ion transmembrane transport"/>
    <property type="evidence" value="ECO:0007669"/>
    <property type="project" value="InterPro"/>
</dbReference>
<evidence type="ECO:0000313" key="9">
    <source>
        <dbReference type="Proteomes" id="UP000653674"/>
    </source>
</evidence>
<dbReference type="AlphaFoldDB" id="A0A8J3LFF5"/>
<organism evidence="8 9">
    <name type="scientific">Planosporangium flavigriseum</name>
    <dbReference type="NCBI Taxonomy" id="373681"/>
    <lineage>
        <taxon>Bacteria</taxon>
        <taxon>Bacillati</taxon>
        <taxon>Actinomycetota</taxon>
        <taxon>Actinomycetes</taxon>
        <taxon>Micromonosporales</taxon>
        <taxon>Micromonosporaceae</taxon>
        <taxon>Planosporangium</taxon>
    </lineage>
</organism>
<dbReference type="PANTHER" id="PTHR42996:SF1">
    <property type="entry name" value="PHOSPHATE-BINDING PROTEIN PSTS"/>
    <property type="match status" value="1"/>
</dbReference>
<evidence type="ECO:0000256" key="3">
    <source>
        <dbReference type="ARBA" id="ARBA00022592"/>
    </source>
</evidence>
<feature type="binding site" evidence="5">
    <location>
        <position position="103"/>
    </location>
    <ligand>
        <name>phosphate</name>
        <dbReference type="ChEBI" id="CHEBI:43474"/>
    </ligand>
</feature>
<dbReference type="GO" id="GO:0042301">
    <property type="term" value="F:phosphate ion binding"/>
    <property type="evidence" value="ECO:0007669"/>
    <property type="project" value="InterPro"/>
</dbReference>
<dbReference type="Gene3D" id="3.40.190.10">
    <property type="entry name" value="Periplasmic binding protein-like II"/>
    <property type="match status" value="2"/>
</dbReference>
<evidence type="ECO:0000259" key="7">
    <source>
        <dbReference type="Pfam" id="PF12849"/>
    </source>
</evidence>
<keyword evidence="2 4" id="KW-0813">Transport</keyword>
<dbReference type="PANTHER" id="PTHR42996">
    <property type="entry name" value="PHOSPHATE-BINDING PROTEIN PSTS"/>
    <property type="match status" value="1"/>
</dbReference>
<feature type="chain" id="PRO_5035277026" description="Phosphate-binding protein" evidence="6">
    <location>
        <begin position="21"/>
        <end position="369"/>
    </location>
</feature>
<evidence type="ECO:0000313" key="8">
    <source>
        <dbReference type="EMBL" id="GIG72383.1"/>
    </source>
</evidence>
<feature type="signal peptide" evidence="6">
    <location>
        <begin position="1"/>
        <end position="20"/>
    </location>
</feature>
<keyword evidence="6" id="KW-0732">Signal</keyword>
<comment type="caution">
    <text evidence="8">The sequence shown here is derived from an EMBL/GenBank/DDBJ whole genome shotgun (WGS) entry which is preliminary data.</text>
</comment>
<keyword evidence="9" id="KW-1185">Reference proteome</keyword>
<dbReference type="Proteomes" id="UP000653674">
    <property type="component" value="Unassembled WGS sequence"/>
</dbReference>
<feature type="binding site" evidence="5">
    <location>
        <position position="85"/>
    </location>
    <ligand>
        <name>phosphate</name>
        <dbReference type="ChEBI" id="CHEBI:43474"/>
    </ligand>
</feature>
<reference evidence="8" key="1">
    <citation type="submission" date="2021-01" db="EMBL/GenBank/DDBJ databases">
        <title>Whole genome shotgun sequence of Planosporangium flavigriseum NBRC 105377.</title>
        <authorList>
            <person name="Komaki H."/>
            <person name="Tamura T."/>
        </authorList>
    </citation>
    <scope>NUCLEOTIDE SEQUENCE</scope>
    <source>
        <strain evidence="8">NBRC 105377</strain>
    </source>
</reference>
<dbReference type="PROSITE" id="PS51257">
    <property type="entry name" value="PROKAR_LIPOPROTEIN"/>
    <property type="match status" value="1"/>
</dbReference>
<dbReference type="CDD" id="cd13565">
    <property type="entry name" value="PBP2_PstS"/>
    <property type="match status" value="1"/>
</dbReference>
<feature type="binding site" evidence="5">
    <location>
        <begin position="192"/>
        <end position="194"/>
    </location>
    <ligand>
        <name>phosphate</name>
        <dbReference type="ChEBI" id="CHEBI:43474"/>
    </ligand>
</feature>
<dbReference type="InterPro" id="IPR005673">
    <property type="entry name" value="ABC_phos-bd_PstS"/>
</dbReference>
<feature type="domain" description="PBP" evidence="7">
    <location>
        <begin position="46"/>
        <end position="339"/>
    </location>
</feature>
<evidence type="ECO:0000256" key="4">
    <source>
        <dbReference type="PIRNR" id="PIRNR002756"/>
    </source>
</evidence>
<dbReference type="Pfam" id="PF12849">
    <property type="entry name" value="PBP_like_2"/>
    <property type="match status" value="1"/>
</dbReference>
<dbReference type="EMBL" id="BONU01000003">
    <property type="protein sequence ID" value="GIG72383.1"/>
    <property type="molecule type" value="Genomic_DNA"/>
</dbReference>
<comment type="similarity">
    <text evidence="1 4">Belongs to the PstS family.</text>
</comment>
<accession>A0A8J3LFF5</accession>
<evidence type="ECO:0000256" key="2">
    <source>
        <dbReference type="ARBA" id="ARBA00022448"/>
    </source>
</evidence>
<dbReference type="GO" id="GO:0043190">
    <property type="term" value="C:ATP-binding cassette (ABC) transporter complex"/>
    <property type="evidence" value="ECO:0007669"/>
    <property type="project" value="InterPro"/>
</dbReference>
<dbReference type="PIRSF" id="PIRSF002756">
    <property type="entry name" value="PstS"/>
    <property type="match status" value="1"/>
</dbReference>
<feature type="binding site" evidence="5">
    <location>
        <begin position="55"/>
        <end position="57"/>
    </location>
    <ligand>
        <name>phosphate</name>
        <dbReference type="ChEBI" id="CHEBI:43474"/>
    </ligand>
</feature>
<sequence>MKLKRHGILAAVAAATLALAACGSDNTSTTPENSESSAAKPTIDCKTGSLTAQGSTAQKNAMDEWVKAYDQACSGAQINYQGTGSGAGIQAFTANTADFAGSDSALKAGDEQTKADARCPGGKAINLPMVIGPVAVAYNLNGVKDLQLKPATIAKIFSGAIKTWDDAAIKADNPSASLPSTPITAVHRSDSSGTTENFTKYLKTAAGADWATDASKDWKAAGGQGAKGSDGVSATIKQTAGAIGYVEYSFVQTNSLSAAKIYNGAGEYVALDEKSAGKAVAGAQITGQGDDLSLKLDYNTKEAGAYPIVLVTYEIVCSKGTPADKLPLLKSFLGFVASKDGQAKLSQIGYAPLPDTIQTKVMASINNMA</sequence>
<keyword evidence="3 4" id="KW-0592">Phosphate transport</keyword>
<dbReference type="SUPFAM" id="SSF53850">
    <property type="entry name" value="Periplasmic binding protein-like II"/>
    <property type="match status" value="1"/>
</dbReference>